<keyword evidence="4" id="KW-1185">Reference proteome</keyword>
<dbReference type="InterPro" id="IPR025158">
    <property type="entry name" value="Mg_chelat-rel_C"/>
</dbReference>
<evidence type="ECO:0000313" key="4">
    <source>
        <dbReference type="Proteomes" id="UP000542674"/>
    </source>
</evidence>
<protein>
    <submittedName>
        <fullName evidence="3">Magnesium chelatase family protein</fullName>
    </submittedName>
</protein>
<organism evidence="3 4">
    <name type="scientific">Saccharothrix violaceirubra</name>
    <dbReference type="NCBI Taxonomy" id="413306"/>
    <lineage>
        <taxon>Bacteria</taxon>
        <taxon>Bacillati</taxon>
        <taxon>Actinomycetota</taxon>
        <taxon>Actinomycetes</taxon>
        <taxon>Pseudonocardiales</taxon>
        <taxon>Pseudonocardiaceae</taxon>
        <taxon>Saccharothrix</taxon>
    </lineage>
</organism>
<dbReference type="InterPro" id="IPR000523">
    <property type="entry name" value="Mg_chelatse_chII-like_cat_dom"/>
</dbReference>
<evidence type="ECO:0000256" key="1">
    <source>
        <dbReference type="ARBA" id="ARBA00006354"/>
    </source>
</evidence>
<dbReference type="Pfam" id="PF13541">
    <property type="entry name" value="ChlI"/>
    <property type="match status" value="1"/>
</dbReference>
<dbReference type="InterPro" id="IPR003593">
    <property type="entry name" value="AAA+_ATPase"/>
</dbReference>
<reference evidence="3 4" key="1">
    <citation type="submission" date="2020-08" db="EMBL/GenBank/DDBJ databases">
        <title>Sequencing the genomes of 1000 actinobacteria strains.</title>
        <authorList>
            <person name="Klenk H.-P."/>
        </authorList>
    </citation>
    <scope>NUCLEOTIDE SEQUENCE [LARGE SCALE GENOMIC DNA]</scope>
    <source>
        <strain evidence="3 4">DSM 45084</strain>
    </source>
</reference>
<accession>A0A7W7WUY7</accession>
<comment type="caution">
    <text evidence="3">The sequence shown here is derived from an EMBL/GenBank/DDBJ whole genome shotgun (WGS) entry which is preliminary data.</text>
</comment>
<sequence>MGLSRAWSVALYGVDGVPVEIEADVGVGTVRTQLLGLPDAALHESKDRVKAAVRNSDRSWPTQRVTLGLSPATLPKGGSSYDLALACAVLAAAGSVSSERLVGTVLLGELALDGRVRAVRGVLPALLAARRAGLTRAVVPVECLPEATLVEEIELFGAETLVDVIMWLDGGTSLVVPSSGAFVAMPPSGPELADVMGQPEARWALEVAAAGGHHLLLSGPPGTGKTMLAHRLTSLLPPLTVEDALGVTAVHSVAGLLTPDMPLVSAPPFVSPHHSTSTAALIGGGTGLPRPGAVSRAHCGVLFLDEACEFGQSKLEALRTVLEEGEIRLARRDGMARYPARFQLVLATNPCPCAPPKEVDCLCTSTARRRYQAKLSGPLLDRVDLRVKTRPLIAMNGAEVVEPESTAVVRARVQRARERAMRRWSEHGWRTNAQVPGPVLRKEHVLPRSTTALLDRALATGALTGRGADRCLRVAWTLADLADSPEPAAEHVATALEFRERRS</sequence>
<dbReference type="InterPro" id="IPR004482">
    <property type="entry name" value="Mg_chelat-rel"/>
</dbReference>
<dbReference type="CDD" id="cd00009">
    <property type="entry name" value="AAA"/>
    <property type="match status" value="1"/>
</dbReference>
<gene>
    <name evidence="3" type="ORF">F4559_001307</name>
</gene>
<name>A0A7W7WUY7_9PSEU</name>
<evidence type="ECO:0000313" key="3">
    <source>
        <dbReference type="EMBL" id="MBB4963948.1"/>
    </source>
</evidence>
<dbReference type="InterPro" id="IPR027417">
    <property type="entry name" value="P-loop_NTPase"/>
</dbReference>
<dbReference type="NCBIfam" id="TIGR00368">
    <property type="entry name" value="YifB family Mg chelatase-like AAA ATPase"/>
    <property type="match status" value="1"/>
</dbReference>
<dbReference type="SUPFAM" id="SSF54211">
    <property type="entry name" value="Ribosomal protein S5 domain 2-like"/>
    <property type="match status" value="1"/>
</dbReference>
<dbReference type="InterPro" id="IPR020568">
    <property type="entry name" value="Ribosomal_Su5_D2-typ_SF"/>
</dbReference>
<dbReference type="Gene3D" id="3.40.50.300">
    <property type="entry name" value="P-loop containing nucleotide triphosphate hydrolases"/>
    <property type="match status" value="1"/>
</dbReference>
<dbReference type="InterPro" id="IPR014721">
    <property type="entry name" value="Ribsml_uS5_D2-typ_fold_subgr"/>
</dbReference>
<dbReference type="PANTHER" id="PTHR32039:SF7">
    <property type="entry name" value="COMPETENCE PROTEIN COMM"/>
    <property type="match status" value="1"/>
</dbReference>
<dbReference type="EMBL" id="JACHJS010000001">
    <property type="protein sequence ID" value="MBB4963948.1"/>
    <property type="molecule type" value="Genomic_DNA"/>
</dbReference>
<comment type="similarity">
    <text evidence="1">Belongs to the Mg-chelatase subunits D/I family. ComM subfamily.</text>
</comment>
<evidence type="ECO:0000259" key="2">
    <source>
        <dbReference type="SMART" id="SM00382"/>
    </source>
</evidence>
<dbReference type="Pfam" id="PF01078">
    <property type="entry name" value="Mg_chelatase"/>
    <property type="match status" value="1"/>
</dbReference>
<dbReference type="PANTHER" id="PTHR32039">
    <property type="entry name" value="MAGNESIUM-CHELATASE SUBUNIT CHLI"/>
    <property type="match status" value="1"/>
</dbReference>
<dbReference type="Gene3D" id="3.30.230.10">
    <property type="match status" value="1"/>
</dbReference>
<dbReference type="Proteomes" id="UP000542674">
    <property type="component" value="Unassembled WGS sequence"/>
</dbReference>
<dbReference type="GO" id="GO:0005524">
    <property type="term" value="F:ATP binding"/>
    <property type="evidence" value="ECO:0007669"/>
    <property type="project" value="InterPro"/>
</dbReference>
<dbReference type="AlphaFoldDB" id="A0A7W7WUY7"/>
<dbReference type="SMART" id="SM00382">
    <property type="entry name" value="AAA"/>
    <property type="match status" value="1"/>
</dbReference>
<feature type="domain" description="AAA+ ATPase" evidence="2">
    <location>
        <begin position="211"/>
        <end position="392"/>
    </location>
</feature>
<dbReference type="Pfam" id="PF13335">
    <property type="entry name" value="Mg_chelatase_C"/>
    <property type="match status" value="1"/>
</dbReference>
<dbReference type="RefSeq" id="WP_184666678.1">
    <property type="nucleotide sequence ID" value="NZ_BAABAI010000025.1"/>
</dbReference>
<dbReference type="SUPFAM" id="SSF52540">
    <property type="entry name" value="P-loop containing nucleoside triphosphate hydrolases"/>
    <property type="match status" value="1"/>
</dbReference>
<proteinExistence type="inferred from homology"/>
<dbReference type="InterPro" id="IPR045006">
    <property type="entry name" value="CHLI-like"/>
</dbReference>